<organism evidence="11 12">
    <name type="scientific">Orycteropus afer afer</name>
    <dbReference type="NCBI Taxonomy" id="1230840"/>
    <lineage>
        <taxon>Eukaryota</taxon>
        <taxon>Metazoa</taxon>
        <taxon>Chordata</taxon>
        <taxon>Craniata</taxon>
        <taxon>Vertebrata</taxon>
        <taxon>Euteleostomi</taxon>
        <taxon>Mammalia</taxon>
        <taxon>Eutheria</taxon>
        <taxon>Afrotheria</taxon>
        <taxon>Tubulidentata</taxon>
        <taxon>Orycteropodidae</taxon>
        <taxon>Orycteropus</taxon>
    </lineage>
</organism>
<dbReference type="InterPro" id="IPR017970">
    <property type="entry name" value="Homeobox_CS"/>
</dbReference>
<evidence type="ECO:0000256" key="2">
    <source>
        <dbReference type="ARBA" id="ARBA00006317"/>
    </source>
</evidence>
<gene>
    <name evidence="12" type="primary">HOXB13</name>
</gene>
<keyword evidence="8 9" id="KW-0539">Nucleus</keyword>
<keyword evidence="6 9" id="KW-0371">Homeobox</keyword>
<comment type="similarity">
    <text evidence="2">Belongs to the Abd-B homeobox family.</text>
</comment>
<protein>
    <submittedName>
        <fullName evidence="12">Homeobox protein Hox-B13</fullName>
    </submittedName>
</protein>
<keyword evidence="11" id="KW-1185">Reference proteome</keyword>
<dbReference type="Pfam" id="PF00046">
    <property type="entry name" value="Homeodomain"/>
    <property type="match status" value="1"/>
</dbReference>
<proteinExistence type="inferred from homology"/>
<accession>A0A8B6ZWT5</accession>
<dbReference type="GO" id="GO:0003677">
    <property type="term" value="F:DNA binding"/>
    <property type="evidence" value="ECO:0007669"/>
    <property type="project" value="UniProtKB-UniRule"/>
</dbReference>
<dbReference type="InterPro" id="IPR022067">
    <property type="entry name" value="HoxA13_N"/>
</dbReference>
<dbReference type="GeneID" id="103197919"/>
<dbReference type="Gene3D" id="1.10.10.60">
    <property type="entry name" value="Homeodomain-like"/>
    <property type="match status" value="1"/>
</dbReference>
<keyword evidence="5 9" id="KW-0238">DNA-binding</keyword>
<name>A0A8B6ZWT5_ORYAF</name>
<evidence type="ECO:0000256" key="5">
    <source>
        <dbReference type="ARBA" id="ARBA00023125"/>
    </source>
</evidence>
<evidence type="ECO:0000313" key="11">
    <source>
        <dbReference type="Proteomes" id="UP000694850"/>
    </source>
</evidence>
<dbReference type="InterPro" id="IPR051003">
    <property type="entry name" value="AP_axis_regulatory_Homeobox"/>
</dbReference>
<dbReference type="OrthoDB" id="6159439at2759"/>
<dbReference type="SUPFAM" id="SSF46689">
    <property type="entry name" value="Homeodomain-like"/>
    <property type="match status" value="1"/>
</dbReference>
<dbReference type="CTD" id="10481"/>
<comment type="subcellular location">
    <subcellularLocation>
        <location evidence="1 9 10">Nucleus</location>
    </subcellularLocation>
</comment>
<sequence length="492" mass="53168">MDPGNYATLDVAKDIEGLLATGGSRHLVAHSPLTSHPAAPTLMPAANYAPLDLPGSAEQPKQCHPCPGVPQGASPAPVPYGYFGGGYYSCRVSRSSLKPCAQAATLAAYPAETPAAGEEYPSRPTEFAFYPGYPGPYQPMASYLDVSVVQTLGAPGEPRHDSLLPVDSYQPWALAGSWNSQMCCQGEQNQPGPFWKAAFADSNAQHPPDGCAFRRGRKKRIPYSKGQLRELEREYAANKFITKDKRRKISAATSLSERQITIWFQNRRVKEKKVLAKVKTSATQSSCGPQAREVSQTLLQVKEARATNPKKPQAAEETLAAGFTSFSRAADSIHPLNPRVGGGRHGTCSAFLTRVDRDPQRKIPEFWGRPAVGRAGSVRGTRSLALWRLLPSCRVARSGPRRLGAQQSHRFALGLLQPGLGDPQPRSLLLGAQPREMGGPRGLKFRAATEQREGWRASGPRGDRPGFFLRGARSKFSRKPSAAAAAQGFGCS</sequence>
<dbReference type="PANTHER" id="PTHR45804">
    <property type="entry name" value="SEGMENTATION PROTEIN FUSHI TARAZU-LIKE PROTEIN"/>
    <property type="match status" value="1"/>
</dbReference>
<dbReference type="AlphaFoldDB" id="A0A8B6ZWT5"/>
<keyword evidence="4" id="KW-0805">Transcription regulation</keyword>
<evidence type="ECO:0000256" key="3">
    <source>
        <dbReference type="ARBA" id="ARBA00022473"/>
    </source>
</evidence>
<dbReference type="CDD" id="cd00086">
    <property type="entry name" value="homeodomain"/>
    <property type="match status" value="1"/>
</dbReference>
<dbReference type="PROSITE" id="PS00027">
    <property type="entry name" value="HOMEOBOX_1"/>
    <property type="match status" value="1"/>
</dbReference>
<evidence type="ECO:0000256" key="7">
    <source>
        <dbReference type="ARBA" id="ARBA00023163"/>
    </source>
</evidence>
<evidence type="ECO:0000256" key="8">
    <source>
        <dbReference type="ARBA" id="ARBA00023242"/>
    </source>
</evidence>
<dbReference type="Pfam" id="PF12284">
    <property type="entry name" value="HoxA13_N"/>
    <property type="match status" value="1"/>
</dbReference>
<reference evidence="12" key="1">
    <citation type="submission" date="2025-08" db="UniProtKB">
        <authorList>
            <consortium name="RefSeq"/>
        </authorList>
    </citation>
    <scope>IDENTIFICATION</scope>
</reference>
<evidence type="ECO:0000256" key="1">
    <source>
        <dbReference type="ARBA" id="ARBA00004123"/>
    </source>
</evidence>
<dbReference type="InterPro" id="IPR009057">
    <property type="entry name" value="Homeodomain-like_sf"/>
</dbReference>
<dbReference type="GO" id="GO:0000981">
    <property type="term" value="F:DNA-binding transcription factor activity, RNA polymerase II-specific"/>
    <property type="evidence" value="ECO:0007669"/>
    <property type="project" value="InterPro"/>
</dbReference>
<dbReference type="RefSeq" id="XP_007940148.2">
    <property type="nucleotide sequence ID" value="XM_007941957.2"/>
</dbReference>
<dbReference type="InterPro" id="IPR001356">
    <property type="entry name" value="HD"/>
</dbReference>
<evidence type="ECO:0000256" key="10">
    <source>
        <dbReference type="RuleBase" id="RU000682"/>
    </source>
</evidence>
<evidence type="ECO:0000256" key="4">
    <source>
        <dbReference type="ARBA" id="ARBA00023015"/>
    </source>
</evidence>
<dbReference type="Proteomes" id="UP000694850">
    <property type="component" value="Unplaced"/>
</dbReference>
<keyword evidence="7" id="KW-0804">Transcription</keyword>
<keyword evidence="3" id="KW-0217">Developmental protein</keyword>
<evidence type="ECO:0000256" key="9">
    <source>
        <dbReference type="PROSITE-ProRule" id="PRU00108"/>
    </source>
</evidence>
<dbReference type="FunFam" id="1.10.10.60:FF:000084">
    <property type="entry name" value="Homeobox protein Hox-D13"/>
    <property type="match status" value="1"/>
</dbReference>
<dbReference type="GO" id="GO:0005634">
    <property type="term" value="C:nucleus"/>
    <property type="evidence" value="ECO:0007669"/>
    <property type="project" value="UniProtKB-SubCell"/>
</dbReference>
<evidence type="ECO:0000256" key="6">
    <source>
        <dbReference type="ARBA" id="ARBA00023155"/>
    </source>
</evidence>
<dbReference type="SMART" id="SM00389">
    <property type="entry name" value="HOX"/>
    <property type="match status" value="1"/>
</dbReference>
<evidence type="ECO:0000313" key="12">
    <source>
        <dbReference type="RefSeq" id="XP_007940148.2"/>
    </source>
</evidence>
<dbReference type="PANTHER" id="PTHR45804:SF6">
    <property type="entry name" value="HOMEOBOX PROTEIN HOX-B13"/>
    <property type="match status" value="1"/>
</dbReference>
<dbReference type="PROSITE" id="PS50071">
    <property type="entry name" value="HOMEOBOX_2"/>
    <property type="match status" value="1"/>
</dbReference>